<accession>A0ABV9LDJ1</accession>
<gene>
    <name evidence="1" type="ORF">ACFO3M_02390</name>
</gene>
<dbReference type="GO" id="GO:0003677">
    <property type="term" value="F:DNA binding"/>
    <property type="evidence" value="ECO:0007669"/>
    <property type="project" value="UniProtKB-KW"/>
</dbReference>
<dbReference type="PANTHER" id="PTHR38479:SF2">
    <property type="entry name" value="WINGED HELIX DNA-BINDING DOMAIN-CONTAINING PROTEIN"/>
    <property type="match status" value="1"/>
</dbReference>
<comment type="caution">
    <text evidence="1">The sequence shown here is derived from an EMBL/GenBank/DDBJ whole genome shotgun (WGS) entry which is preliminary data.</text>
</comment>
<keyword evidence="2" id="KW-1185">Reference proteome</keyword>
<proteinExistence type="predicted"/>
<sequence length="355" mass="37352">MTTVTPREVALLRLVAQRVAGPPFPDAAAAVRALGAVQGQDLPGALTSVALRTAGRSRAGVTAALDAGDVVRSWPMRGTLHLVAAEDLPWMLELLGGRVLAGAAKRRAVVGLTEEDLERSREAAVAALTGGRRLGRQALLATLADAGCDVAGQRGYHTLWYLSQTGTLVLGPTDDGDQAFVLLDEWVPAPRRLEREEALAELALRFFTGHGPATVADLVRWAGTTVRDARAGLAPVRDRLATVDVGGTEAYLDPETPERLAACRADAEGLHLLPGFDEVVLGYADRSCTVPPEFAERIVPGGNGVFRSTVVCGGQVVGTWRWTGRGAKRVAAAEPFTAFPPGVAERVPELAAALP</sequence>
<dbReference type="Pfam" id="PF06224">
    <property type="entry name" value="AlkZ-like"/>
    <property type="match status" value="1"/>
</dbReference>
<keyword evidence="1" id="KW-0238">DNA-binding</keyword>
<name>A0ABV9LDJ1_9ACTN</name>
<reference evidence="2" key="1">
    <citation type="journal article" date="2019" name="Int. J. Syst. Evol. Microbiol.">
        <title>The Global Catalogue of Microorganisms (GCM) 10K type strain sequencing project: providing services to taxonomists for standard genome sequencing and annotation.</title>
        <authorList>
            <consortium name="The Broad Institute Genomics Platform"/>
            <consortium name="The Broad Institute Genome Sequencing Center for Infectious Disease"/>
            <person name="Wu L."/>
            <person name="Ma J."/>
        </authorList>
    </citation>
    <scope>NUCLEOTIDE SEQUENCE [LARGE SCALE GENOMIC DNA]</scope>
    <source>
        <strain evidence="2">CCUG 62763</strain>
    </source>
</reference>
<dbReference type="Proteomes" id="UP001596025">
    <property type="component" value="Unassembled WGS sequence"/>
</dbReference>
<dbReference type="EMBL" id="JBHSGR010000001">
    <property type="protein sequence ID" value="MFC4692228.1"/>
    <property type="molecule type" value="Genomic_DNA"/>
</dbReference>
<organism evidence="1 2">
    <name type="scientific">Geodermatophilus arenarius</name>
    <dbReference type="NCBI Taxonomy" id="1137990"/>
    <lineage>
        <taxon>Bacteria</taxon>
        <taxon>Bacillati</taxon>
        <taxon>Actinomycetota</taxon>
        <taxon>Actinomycetes</taxon>
        <taxon>Geodermatophilales</taxon>
        <taxon>Geodermatophilaceae</taxon>
        <taxon>Geodermatophilus</taxon>
    </lineage>
</organism>
<protein>
    <submittedName>
        <fullName evidence="1">Winged helix DNA-binding domain-containing protein</fullName>
    </submittedName>
</protein>
<evidence type="ECO:0000313" key="1">
    <source>
        <dbReference type="EMBL" id="MFC4692228.1"/>
    </source>
</evidence>
<dbReference type="PANTHER" id="PTHR38479">
    <property type="entry name" value="LMO0824 PROTEIN"/>
    <property type="match status" value="1"/>
</dbReference>
<dbReference type="InterPro" id="IPR009351">
    <property type="entry name" value="AlkZ-like"/>
</dbReference>
<dbReference type="RefSeq" id="WP_387985842.1">
    <property type="nucleotide sequence ID" value="NZ_JBHSGR010000001.1"/>
</dbReference>
<evidence type="ECO:0000313" key="2">
    <source>
        <dbReference type="Proteomes" id="UP001596025"/>
    </source>
</evidence>